<name>A0A840C699_9RHOB</name>
<keyword evidence="8" id="KW-0969">Cilium</keyword>
<proteinExistence type="inferred from homology"/>
<dbReference type="GO" id="GO:0044781">
    <property type="term" value="P:bacterial-type flagellum organization"/>
    <property type="evidence" value="ECO:0007669"/>
    <property type="project" value="UniProtKB-UniRule"/>
</dbReference>
<dbReference type="AlphaFoldDB" id="A0A840C699"/>
<dbReference type="Proteomes" id="UP000585681">
    <property type="component" value="Unassembled WGS sequence"/>
</dbReference>
<keyword evidence="8" id="KW-0282">Flagellum</keyword>
<feature type="compositionally biased region" description="Low complexity" evidence="6">
    <location>
        <begin position="1"/>
        <end position="11"/>
    </location>
</feature>
<evidence type="ECO:0000313" key="8">
    <source>
        <dbReference type="EMBL" id="MBB4021461.1"/>
    </source>
</evidence>
<dbReference type="NCBIfam" id="NF009453">
    <property type="entry name" value="PRK12813.1"/>
    <property type="match status" value="1"/>
</dbReference>
<dbReference type="InterPro" id="IPR005648">
    <property type="entry name" value="FlgD"/>
</dbReference>
<comment type="caution">
    <text evidence="8">The sequence shown here is derived from an EMBL/GenBank/DDBJ whole genome shotgun (WGS) entry which is preliminary data.</text>
</comment>
<dbReference type="Pfam" id="PF03963">
    <property type="entry name" value="FlgD"/>
    <property type="match status" value="1"/>
</dbReference>
<gene>
    <name evidence="8" type="ORF">GGR17_001252</name>
</gene>
<evidence type="ECO:0000256" key="2">
    <source>
        <dbReference type="ARBA" id="ARBA00016013"/>
    </source>
</evidence>
<comment type="similarity">
    <text evidence="1 5">Belongs to the FlgD family.</text>
</comment>
<dbReference type="InterPro" id="IPR025965">
    <property type="entry name" value="FlgD/Vpr_Ig-like"/>
</dbReference>
<keyword evidence="8" id="KW-0966">Cell projection</keyword>
<reference evidence="8" key="1">
    <citation type="submission" date="2020-08" db="EMBL/GenBank/DDBJ databases">
        <title>Genomic Encyclopedia of Type Strains, Phase IV (KMG-IV): sequencing the most valuable type-strain genomes for metagenomic binning, comparative biology and taxonomic classification.</title>
        <authorList>
            <person name="Goeker M."/>
        </authorList>
    </citation>
    <scope>NUCLEOTIDE SEQUENCE [LARGE SCALE GENOMIC DNA]</scope>
    <source>
        <strain evidence="8">DSM 105040</strain>
    </source>
</reference>
<dbReference type="Pfam" id="PF13860">
    <property type="entry name" value="FlgD_ig"/>
    <property type="match status" value="1"/>
</dbReference>
<keyword evidence="9" id="KW-1185">Reference proteome</keyword>
<evidence type="ECO:0000256" key="3">
    <source>
        <dbReference type="ARBA" id="ARBA00022795"/>
    </source>
</evidence>
<comment type="function">
    <text evidence="4 5">Required for flagellar hook formation. May act as a scaffolding protein.</text>
</comment>
<organism evidence="8 9">
    <name type="scientific">Actibacterium naphthalenivorans</name>
    <dbReference type="NCBI Taxonomy" id="1614693"/>
    <lineage>
        <taxon>Bacteria</taxon>
        <taxon>Pseudomonadati</taxon>
        <taxon>Pseudomonadota</taxon>
        <taxon>Alphaproteobacteria</taxon>
        <taxon>Rhodobacterales</taxon>
        <taxon>Roseobacteraceae</taxon>
        <taxon>Actibacterium</taxon>
    </lineage>
</organism>
<evidence type="ECO:0000256" key="6">
    <source>
        <dbReference type="SAM" id="MobiDB-lite"/>
    </source>
</evidence>
<keyword evidence="3 5" id="KW-1005">Bacterial flagellum biogenesis</keyword>
<sequence>MDVTAAAQAAAPRSAKPSDPAPVNSDFETFLKMLTTQMQNQDPLNPVESSDFAVQLATFSGVEQQVRTNDLLSALTSQLGAGGIADLAGWVGMEARSTAPALFRGQPVSIAPRPDSGADAAQLVVLDEQGAEVQRLALSVSEDAYLWAGTDAAGIPLPDGLYRFEVESFAGGELLGRSPAEVYSTVAEARIADGKTALVLDSGVSVAAGDVTALRAPS</sequence>
<evidence type="ECO:0000256" key="1">
    <source>
        <dbReference type="ARBA" id="ARBA00010577"/>
    </source>
</evidence>
<dbReference type="EMBL" id="JACIEQ010000001">
    <property type="protein sequence ID" value="MBB4021461.1"/>
    <property type="molecule type" value="Genomic_DNA"/>
</dbReference>
<evidence type="ECO:0000313" key="9">
    <source>
        <dbReference type="Proteomes" id="UP000585681"/>
    </source>
</evidence>
<accession>A0A840C699</accession>
<evidence type="ECO:0000259" key="7">
    <source>
        <dbReference type="Pfam" id="PF13860"/>
    </source>
</evidence>
<evidence type="ECO:0000256" key="4">
    <source>
        <dbReference type="ARBA" id="ARBA00024746"/>
    </source>
</evidence>
<feature type="region of interest" description="Disordered" evidence="6">
    <location>
        <begin position="1"/>
        <end position="24"/>
    </location>
</feature>
<dbReference type="RefSeq" id="WP_054537667.1">
    <property type="nucleotide sequence ID" value="NZ_JACIEQ010000001.1"/>
</dbReference>
<feature type="domain" description="FlgD/Vpr Ig-like" evidence="7">
    <location>
        <begin position="104"/>
        <end position="168"/>
    </location>
</feature>
<protein>
    <recommendedName>
        <fullName evidence="2 5">Basal-body rod modification protein FlgD</fullName>
    </recommendedName>
</protein>
<dbReference type="Gene3D" id="2.60.40.4070">
    <property type="match status" value="1"/>
</dbReference>
<evidence type="ECO:0000256" key="5">
    <source>
        <dbReference type="RuleBase" id="RU362076"/>
    </source>
</evidence>